<organism evidence="2">
    <name type="scientific">Billgrantia gudaonensis</name>
    <dbReference type="NCBI Taxonomy" id="376427"/>
    <lineage>
        <taxon>Bacteria</taxon>
        <taxon>Pseudomonadati</taxon>
        <taxon>Pseudomonadota</taxon>
        <taxon>Gammaproteobacteria</taxon>
        <taxon>Oceanospirillales</taxon>
        <taxon>Halomonadaceae</taxon>
        <taxon>Billgrantia</taxon>
    </lineage>
</organism>
<sequence length="136" mass="15195">MENHRTGVQRIGASAQPGHQLRPTPRLNLYGGWAGAIRHQVKELFVLDYYECGRPQGRDRRQLRGRRHLPPRQPLPPPRPSVTKIDDVVGQEGMAGISAELETRGVSATIGYDWERLSASLSLQPVAPETQRRAAE</sequence>
<feature type="region of interest" description="Disordered" evidence="1">
    <location>
        <begin position="1"/>
        <end position="24"/>
    </location>
</feature>
<accession>A0A3S0R4Z5</accession>
<proteinExistence type="predicted"/>
<dbReference type="AlphaFoldDB" id="A0A3S0R4Z5"/>
<protein>
    <submittedName>
        <fullName evidence="2">Uncharacterized protein</fullName>
    </submittedName>
</protein>
<dbReference type="EMBL" id="RXHI01000016">
    <property type="protein sequence ID" value="RUA22442.1"/>
    <property type="molecule type" value="Genomic_DNA"/>
</dbReference>
<evidence type="ECO:0000256" key="1">
    <source>
        <dbReference type="SAM" id="MobiDB-lite"/>
    </source>
</evidence>
<feature type="compositionally biased region" description="Pro residues" evidence="1">
    <location>
        <begin position="71"/>
        <end position="80"/>
    </location>
</feature>
<evidence type="ECO:0000313" key="2">
    <source>
        <dbReference type="EMBL" id="RUA22442.1"/>
    </source>
</evidence>
<name>A0A3S0R4Z5_9GAMM</name>
<gene>
    <name evidence="2" type="ORF">DSL92_05675</name>
</gene>
<feature type="region of interest" description="Disordered" evidence="1">
    <location>
        <begin position="56"/>
        <end position="85"/>
    </location>
</feature>
<comment type="caution">
    <text evidence="2">The sequence shown here is derived from an EMBL/GenBank/DDBJ whole genome shotgun (WGS) entry which is preliminary data.</text>
</comment>
<reference evidence="2" key="1">
    <citation type="submission" date="2018-12" db="EMBL/GenBank/DDBJ databases">
        <authorList>
            <person name="Jadhav K."/>
            <person name="Kushwaha B."/>
            <person name="Jadhav I."/>
        </authorList>
    </citation>
    <scope>NUCLEOTIDE SEQUENCE [LARGE SCALE GENOMIC DNA]</scope>
    <source>
        <strain evidence="2">SBS 10</strain>
    </source>
</reference>